<evidence type="ECO:0000313" key="6">
    <source>
        <dbReference type="Proteomes" id="UP001596163"/>
    </source>
</evidence>
<evidence type="ECO:0000259" key="4">
    <source>
        <dbReference type="Pfam" id="PF01593"/>
    </source>
</evidence>
<evidence type="ECO:0000256" key="2">
    <source>
        <dbReference type="ARBA" id="ARBA00005995"/>
    </source>
</evidence>
<dbReference type="InterPro" id="IPR002937">
    <property type="entry name" value="Amino_oxidase"/>
</dbReference>
<accession>A0ABW0BUR2</accession>
<dbReference type="Gene3D" id="3.50.50.60">
    <property type="entry name" value="FAD/NAD(P)-binding domain"/>
    <property type="match status" value="1"/>
</dbReference>
<dbReference type="InterPro" id="IPR001613">
    <property type="entry name" value="Flavin_amine_oxidase"/>
</dbReference>
<evidence type="ECO:0000256" key="3">
    <source>
        <dbReference type="ARBA" id="ARBA00023002"/>
    </source>
</evidence>
<dbReference type="InterPro" id="IPR036188">
    <property type="entry name" value="FAD/NAD-bd_sf"/>
</dbReference>
<dbReference type="PANTHER" id="PTHR43563:SF1">
    <property type="entry name" value="AMINE OXIDASE [FLAVIN-CONTAINING] B"/>
    <property type="match status" value="1"/>
</dbReference>
<dbReference type="EMBL" id="JBHSKS010000003">
    <property type="protein sequence ID" value="MFC5191060.1"/>
    <property type="molecule type" value="Genomic_DNA"/>
</dbReference>
<organism evidence="5 6">
    <name type="scientific">Algoriphagus aquatilis</name>
    <dbReference type="NCBI Taxonomy" id="490186"/>
    <lineage>
        <taxon>Bacteria</taxon>
        <taxon>Pseudomonadati</taxon>
        <taxon>Bacteroidota</taxon>
        <taxon>Cytophagia</taxon>
        <taxon>Cytophagales</taxon>
        <taxon>Cyclobacteriaceae</taxon>
        <taxon>Algoriphagus</taxon>
    </lineage>
</organism>
<keyword evidence="3" id="KW-0560">Oxidoreductase</keyword>
<name>A0ABW0BUR2_9BACT</name>
<feature type="domain" description="Amine oxidase" evidence="4">
    <location>
        <begin position="15"/>
        <end position="448"/>
    </location>
</feature>
<comment type="similarity">
    <text evidence="2">Belongs to the flavin monoamine oxidase family.</text>
</comment>
<comment type="cofactor">
    <cofactor evidence="1">
        <name>FAD</name>
        <dbReference type="ChEBI" id="CHEBI:57692"/>
    </cofactor>
</comment>
<dbReference type="Proteomes" id="UP001596163">
    <property type="component" value="Unassembled WGS sequence"/>
</dbReference>
<dbReference type="RefSeq" id="WP_377912757.1">
    <property type="nucleotide sequence ID" value="NZ_JBHSKS010000003.1"/>
</dbReference>
<dbReference type="Pfam" id="PF01593">
    <property type="entry name" value="Amino_oxidase"/>
    <property type="match status" value="1"/>
</dbReference>
<comment type="caution">
    <text evidence="5">The sequence shown here is derived from an EMBL/GenBank/DDBJ whole genome shotgun (WGS) entry which is preliminary data.</text>
</comment>
<sequence>MSEHSVSVAIIGGGFSGIAAAKKLHEAGTSFLVLEARERLGGRVFTKQFDQGYYLDFGGQWIGPTQDWMYELCHELDVNYFETYNQGKNILNLGEKLKTYRGTIPKLDLFSLLNLDWLIRKLEKLARQIDPKAPWNHPKAKEWDSQHLDEFLRKHSKTSACYKVIRVGCETIFACDPDQVSLLHGLFYIRSGTSLDCLINVKGGAQEHRIKGGMQTLVEAMAKPFLNQIRLESPVTTISYTHSGVTILGKGFSVYADKVILAVPPPLLAQISFSPALPSQKLQLLHNYPMGRVAKCFMIYEMPFWRELGFSGQSVSDDKTPFQTLYDCSPADASKGILMGFVVGSRAEQFFFLEKNDRKVKMEAILTRYFGEKAKEAIEYQEFSMIDEAWSKGCYAALMQPHAWTDFQDAYRSPLPPLYFAGTEAATKWHGYIEGAVLAGESAAMEILAAIHHD</sequence>
<gene>
    <name evidence="5" type="ORF">ACFPIK_04730</name>
</gene>
<evidence type="ECO:0000256" key="1">
    <source>
        <dbReference type="ARBA" id="ARBA00001974"/>
    </source>
</evidence>
<keyword evidence="6" id="KW-1185">Reference proteome</keyword>
<reference evidence="6" key="1">
    <citation type="journal article" date="2019" name="Int. J. Syst. Evol. Microbiol.">
        <title>The Global Catalogue of Microorganisms (GCM) 10K type strain sequencing project: providing services to taxonomists for standard genome sequencing and annotation.</title>
        <authorList>
            <consortium name="The Broad Institute Genomics Platform"/>
            <consortium name="The Broad Institute Genome Sequencing Center for Infectious Disease"/>
            <person name="Wu L."/>
            <person name="Ma J."/>
        </authorList>
    </citation>
    <scope>NUCLEOTIDE SEQUENCE [LARGE SCALE GENOMIC DNA]</scope>
    <source>
        <strain evidence="6">CGMCC 1.7030</strain>
    </source>
</reference>
<protein>
    <submittedName>
        <fullName evidence="5">Flavin monoamine oxidase family protein</fullName>
    </submittedName>
</protein>
<dbReference type="PANTHER" id="PTHR43563">
    <property type="entry name" value="AMINE OXIDASE"/>
    <property type="match status" value="1"/>
</dbReference>
<dbReference type="PRINTS" id="PR00757">
    <property type="entry name" value="AMINEOXDASEF"/>
</dbReference>
<dbReference type="SUPFAM" id="SSF51905">
    <property type="entry name" value="FAD/NAD(P)-binding domain"/>
    <property type="match status" value="1"/>
</dbReference>
<evidence type="ECO:0000313" key="5">
    <source>
        <dbReference type="EMBL" id="MFC5191060.1"/>
    </source>
</evidence>
<dbReference type="SUPFAM" id="SSF54373">
    <property type="entry name" value="FAD-linked reductases, C-terminal domain"/>
    <property type="match status" value="1"/>
</dbReference>
<proteinExistence type="inferred from homology"/>
<dbReference type="InterPro" id="IPR050703">
    <property type="entry name" value="Flavin_MAO"/>
</dbReference>